<organism evidence="2 3">
    <name type="scientific">Pueribacillus theae</name>
    <dbReference type="NCBI Taxonomy" id="2171751"/>
    <lineage>
        <taxon>Bacteria</taxon>
        <taxon>Bacillati</taxon>
        <taxon>Bacillota</taxon>
        <taxon>Bacilli</taxon>
        <taxon>Bacillales</taxon>
        <taxon>Bacillaceae</taxon>
        <taxon>Pueribacillus</taxon>
    </lineage>
</organism>
<dbReference type="PANTHER" id="PTHR37171:SF1">
    <property type="entry name" value="SERINE_THREONINE-PROTEIN KINASE YRZF-RELATED"/>
    <property type="match status" value="1"/>
</dbReference>
<keyword evidence="2" id="KW-0723">Serine/threonine-protein kinase</keyword>
<dbReference type="GO" id="GO:0005524">
    <property type="term" value="F:ATP binding"/>
    <property type="evidence" value="ECO:0007669"/>
    <property type="project" value="InterPro"/>
</dbReference>
<dbReference type="SMART" id="SM00220">
    <property type="entry name" value="S_TKc"/>
    <property type="match status" value="1"/>
</dbReference>
<comment type="caution">
    <text evidence="2">The sequence shown here is derived from an EMBL/GenBank/DDBJ whole genome shotgun (WGS) entry which is preliminary data.</text>
</comment>
<dbReference type="GO" id="GO:0004674">
    <property type="term" value="F:protein serine/threonine kinase activity"/>
    <property type="evidence" value="ECO:0007669"/>
    <property type="project" value="UniProtKB-KW"/>
</dbReference>
<protein>
    <submittedName>
        <fullName evidence="2">Serine/threonine protein kinase</fullName>
    </submittedName>
</protein>
<dbReference type="Pfam" id="PF00069">
    <property type="entry name" value="Pkinase"/>
    <property type="match status" value="1"/>
</dbReference>
<feature type="domain" description="Protein kinase" evidence="1">
    <location>
        <begin position="32"/>
        <end position="223"/>
    </location>
</feature>
<keyword evidence="3" id="KW-1185">Reference proteome</keyword>
<dbReference type="Gene3D" id="1.10.510.10">
    <property type="entry name" value="Transferase(Phosphotransferase) domain 1"/>
    <property type="match status" value="1"/>
</dbReference>
<accession>A0A2U1JZQ1</accession>
<sequence>MKGDCILPHYNTLAASVIINCEKKKQTLIDFDKSLRLIGKGRSAFVFRIKNTKKAMKVFFPEHIHIAKEEAAIYRKIQHIQYYPTLHEAGPNYLVIDYIDGHTLFDCLTCGIPISEDKIREIDDALQLAKQEGLNPSDIHLRNIFITSKKEIKIIDVARFRQTKACEQWNDLKNAFYRYYTKAFFPKKIPVFILNLIAGIYKKKNSFRTKKLNTFLALFYGFL</sequence>
<dbReference type="InterPro" id="IPR000719">
    <property type="entry name" value="Prot_kinase_dom"/>
</dbReference>
<keyword evidence="2" id="KW-0808">Transferase</keyword>
<name>A0A2U1JZQ1_9BACI</name>
<dbReference type="EMBL" id="QCZG01000021">
    <property type="protein sequence ID" value="PWA10701.1"/>
    <property type="molecule type" value="Genomic_DNA"/>
</dbReference>
<dbReference type="InterPro" id="IPR011009">
    <property type="entry name" value="Kinase-like_dom_sf"/>
</dbReference>
<dbReference type="InterPro" id="IPR052396">
    <property type="entry name" value="Meiotic_Drive_Suppr_Kinase"/>
</dbReference>
<evidence type="ECO:0000259" key="1">
    <source>
        <dbReference type="SMART" id="SM00220"/>
    </source>
</evidence>
<evidence type="ECO:0000313" key="3">
    <source>
        <dbReference type="Proteomes" id="UP000245998"/>
    </source>
</evidence>
<evidence type="ECO:0000313" key="2">
    <source>
        <dbReference type="EMBL" id="PWA10701.1"/>
    </source>
</evidence>
<gene>
    <name evidence="2" type="ORF">DCC39_11050</name>
</gene>
<dbReference type="OrthoDB" id="529320at2"/>
<dbReference type="PANTHER" id="PTHR37171">
    <property type="entry name" value="SERINE/THREONINE-PROTEIN KINASE YRZF-RELATED"/>
    <property type="match status" value="1"/>
</dbReference>
<dbReference type="SUPFAM" id="SSF56112">
    <property type="entry name" value="Protein kinase-like (PK-like)"/>
    <property type="match status" value="1"/>
</dbReference>
<proteinExistence type="predicted"/>
<keyword evidence="2" id="KW-0418">Kinase</keyword>
<reference evidence="2 3" key="1">
    <citation type="submission" date="2018-04" db="EMBL/GenBank/DDBJ databases">
        <title>Camelliibacillus theae gen. nov., sp. nov., isolated from Pu'er tea.</title>
        <authorList>
            <person name="Niu L."/>
        </authorList>
    </citation>
    <scope>NUCLEOTIDE SEQUENCE [LARGE SCALE GENOMIC DNA]</scope>
    <source>
        <strain evidence="2 3">T8</strain>
    </source>
</reference>
<dbReference type="Proteomes" id="UP000245998">
    <property type="component" value="Unassembled WGS sequence"/>
</dbReference>
<dbReference type="AlphaFoldDB" id="A0A2U1JZQ1"/>